<evidence type="ECO:0000313" key="2">
    <source>
        <dbReference type="EMBL" id="SPD16067.1"/>
    </source>
</evidence>
<gene>
    <name evidence="2" type="ORF">FSB_LOCUS43949</name>
</gene>
<name>A0A2N9HPJ7_FAGSY</name>
<dbReference type="EMBL" id="OIVN01004212">
    <property type="protein sequence ID" value="SPD16067.1"/>
    <property type="molecule type" value="Genomic_DNA"/>
</dbReference>
<accession>A0A2N9HPJ7</accession>
<dbReference type="PANTHER" id="PTHR32246">
    <property type="entry name" value="INGRESSION PROTEIN FIC1"/>
    <property type="match status" value="1"/>
</dbReference>
<dbReference type="SMART" id="SM00239">
    <property type="entry name" value="C2"/>
    <property type="match status" value="1"/>
</dbReference>
<dbReference type="InterPro" id="IPR000008">
    <property type="entry name" value="C2_dom"/>
</dbReference>
<dbReference type="GO" id="GO:0006952">
    <property type="term" value="P:defense response"/>
    <property type="evidence" value="ECO:0007669"/>
    <property type="project" value="InterPro"/>
</dbReference>
<reference evidence="2" key="1">
    <citation type="submission" date="2018-02" db="EMBL/GenBank/DDBJ databases">
        <authorList>
            <person name="Cohen D.B."/>
            <person name="Kent A.D."/>
        </authorList>
    </citation>
    <scope>NUCLEOTIDE SEQUENCE</scope>
</reference>
<dbReference type="InterPro" id="IPR035892">
    <property type="entry name" value="C2_domain_sf"/>
</dbReference>
<evidence type="ECO:0000259" key="1">
    <source>
        <dbReference type="PROSITE" id="PS50004"/>
    </source>
</evidence>
<dbReference type="InterPro" id="IPR044750">
    <property type="entry name" value="C2_SRC2/BAP"/>
</dbReference>
<dbReference type="PANTHER" id="PTHR32246:SF17">
    <property type="entry name" value="BON1-ASSOCIATED PROTEIN 2"/>
    <property type="match status" value="1"/>
</dbReference>
<dbReference type="CDD" id="cd04051">
    <property type="entry name" value="C2_SRC2_like"/>
    <property type="match status" value="1"/>
</dbReference>
<dbReference type="SUPFAM" id="SSF49562">
    <property type="entry name" value="C2 domain (Calcium/lipid-binding domain, CaLB)"/>
    <property type="match status" value="1"/>
</dbReference>
<proteinExistence type="predicted"/>
<feature type="domain" description="C2" evidence="1">
    <location>
        <begin position="1"/>
        <end position="106"/>
    </location>
</feature>
<sequence>MHPQILFLEMTILSAEELRLNACLLKQSTFVTVHSGSQHHATTNIDNQGSGYPCWNQKFDLELPSNIQYMTIEVKRRSLLGNVMIGMVNVPVTDFTQGYAAANHLHFLSYLLRDRKGLRKGIVNLSIRVKESWERVRNTTAFVR</sequence>
<protein>
    <recommendedName>
        <fullName evidence="1">C2 domain-containing protein</fullName>
    </recommendedName>
</protein>
<dbReference type="Pfam" id="PF00168">
    <property type="entry name" value="C2"/>
    <property type="match status" value="1"/>
</dbReference>
<dbReference type="PROSITE" id="PS50004">
    <property type="entry name" value="C2"/>
    <property type="match status" value="1"/>
</dbReference>
<dbReference type="Gene3D" id="2.60.40.150">
    <property type="entry name" value="C2 domain"/>
    <property type="match status" value="1"/>
</dbReference>
<organism evidence="2">
    <name type="scientific">Fagus sylvatica</name>
    <name type="common">Beechnut</name>
    <dbReference type="NCBI Taxonomy" id="28930"/>
    <lineage>
        <taxon>Eukaryota</taxon>
        <taxon>Viridiplantae</taxon>
        <taxon>Streptophyta</taxon>
        <taxon>Embryophyta</taxon>
        <taxon>Tracheophyta</taxon>
        <taxon>Spermatophyta</taxon>
        <taxon>Magnoliopsida</taxon>
        <taxon>eudicotyledons</taxon>
        <taxon>Gunneridae</taxon>
        <taxon>Pentapetalae</taxon>
        <taxon>rosids</taxon>
        <taxon>fabids</taxon>
        <taxon>Fagales</taxon>
        <taxon>Fagaceae</taxon>
        <taxon>Fagus</taxon>
    </lineage>
</organism>
<dbReference type="AlphaFoldDB" id="A0A2N9HPJ7"/>